<comment type="similarity">
    <text evidence="1">Belongs to the universal stress protein A family.</text>
</comment>
<dbReference type="HOGENOM" id="CLU_049301_2_1_5"/>
<protein>
    <submittedName>
        <fullName evidence="5">Universal stress protein family protein</fullName>
    </submittedName>
</protein>
<evidence type="ECO:0000313" key="6">
    <source>
        <dbReference type="Proteomes" id="UP000007730"/>
    </source>
</evidence>
<dbReference type="EMBL" id="CP002826">
    <property type="protein sequence ID" value="AEI07468.1"/>
    <property type="molecule type" value="Genomic_DNA"/>
</dbReference>
<keyword evidence="6" id="KW-1185">Reference proteome</keyword>
<dbReference type="PANTHER" id="PTHR46268">
    <property type="entry name" value="STRESS RESPONSE PROTEIN NHAX"/>
    <property type="match status" value="1"/>
</dbReference>
<dbReference type="OrthoDB" id="5564966at2"/>
<sequence>MRNYARAQTKGCSMKILAATDFSTRSNRALRQAALLAQQDGATLFMVHVVDDDQPGDLVRMEQREAERIMLEQMSAMPEVRRTQSRPMVIAGDPFDGILRAAADIHPDLIVMGAHRKQLLLDVFTGTTIERVIRKGTVPVLMVNREAQRKYERVLVPTDMSDISANALRTALSIGLADSAATMLLHAFTALAKGKMLGAGLDQASIDSYVESERQRASDELAAFLVANDLQHARWLLRVEEGAPMETISRAVMETQSDLVIMGIQSRSSILKALIGSVTEDALRSLNVDVLVVPAAKCES</sequence>
<proteinExistence type="inferred from homology"/>
<dbReference type="KEGG" id="ocg:OCA5_c27750"/>
<dbReference type="PRINTS" id="PR01438">
    <property type="entry name" value="UNVRSLSTRESS"/>
</dbReference>
<reference evidence="5 6" key="1">
    <citation type="journal article" date="2011" name="J. Bacteriol.">
        <title>Complete genome sequences of the chemolithoautotrophic Oligotropha carboxidovorans strains OM4 and OM5.</title>
        <authorList>
            <person name="Volland S."/>
            <person name="Rachinger M."/>
            <person name="Strittmatter A."/>
            <person name="Daniel R."/>
            <person name="Gottschalk G."/>
            <person name="Meyer O."/>
        </authorList>
    </citation>
    <scope>NUCLEOTIDE SEQUENCE [LARGE SCALE GENOMIC DNA]</scope>
    <source>
        <strain evidence="6">ATCC 49405 / DSM 1227 / KCTC 32145 / OM5</strain>
    </source>
</reference>
<dbReference type="SUPFAM" id="SSF52402">
    <property type="entry name" value="Adenine nucleotide alpha hydrolases-like"/>
    <property type="match status" value="2"/>
</dbReference>
<feature type="domain" description="UspA" evidence="4">
    <location>
        <begin position="151"/>
        <end position="294"/>
    </location>
</feature>
<dbReference type="InterPro" id="IPR014729">
    <property type="entry name" value="Rossmann-like_a/b/a_fold"/>
</dbReference>
<dbReference type="Pfam" id="PF00582">
    <property type="entry name" value="Usp"/>
    <property type="match status" value="2"/>
</dbReference>
<evidence type="ECO:0000256" key="3">
    <source>
        <dbReference type="ARBA" id="ARBA00022840"/>
    </source>
</evidence>
<dbReference type="GO" id="GO:0005524">
    <property type="term" value="F:ATP binding"/>
    <property type="evidence" value="ECO:0007669"/>
    <property type="project" value="UniProtKB-KW"/>
</dbReference>
<dbReference type="CDD" id="cd00293">
    <property type="entry name" value="USP-like"/>
    <property type="match status" value="2"/>
</dbReference>
<dbReference type="InterPro" id="IPR006016">
    <property type="entry name" value="UspA"/>
</dbReference>
<keyword evidence="3" id="KW-0067">ATP-binding</keyword>
<dbReference type="Gene3D" id="3.40.50.620">
    <property type="entry name" value="HUPs"/>
    <property type="match status" value="2"/>
</dbReference>
<feature type="domain" description="UspA" evidence="4">
    <location>
        <begin position="15"/>
        <end position="143"/>
    </location>
</feature>
<dbReference type="AlphaFoldDB" id="F8BVQ5"/>
<keyword evidence="2" id="KW-0547">Nucleotide-binding</keyword>
<name>F8BVQ5_AFIC5</name>
<dbReference type="STRING" id="504832.OCA5_c27750"/>
<dbReference type="PANTHER" id="PTHR46268:SF27">
    <property type="entry name" value="UNIVERSAL STRESS PROTEIN RV2623"/>
    <property type="match status" value="1"/>
</dbReference>
<evidence type="ECO:0000256" key="1">
    <source>
        <dbReference type="ARBA" id="ARBA00008791"/>
    </source>
</evidence>
<gene>
    <name evidence="5" type="ordered locus">OCA5_c27750</name>
</gene>
<dbReference type="PATRIC" id="fig|504832.7.peg.2930"/>
<accession>F8BVQ5</accession>
<dbReference type="eggNOG" id="COG0589">
    <property type="taxonomic scope" value="Bacteria"/>
</dbReference>
<organism evidence="5 6">
    <name type="scientific">Afipia carboxidovorans (strain ATCC 49405 / DSM 1227 / KCTC 32145 / OM5)</name>
    <name type="common">Oligotropha carboxidovorans</name>
    <dbReference type="NCBI Taxonomy" id="504832"/>
    <lineage>
        <taxon>Bacteria</taxon>
        <taxon>Pseudomonadati</taxon>
        <taxon>Pseudomonadota</taxon>
        <taxon>Alphaproteobacteria</taxon>
        <taxon>Hyphomicrobiales</taxon>
        <taxon>Nitrobacteraceae</taxon>
        <taxon>Afipia</taxon>
    </lineage>
</organism>
<dbReference type="Proteomes" id="UP000007730">
    <property type="component" value="Chromosome"/>
</dbReference>
<dbReference type="InterPro" id="IPR006015">
    <property type="entry name" value="Universal_stress_UspA"/>
</dbReference>
<evidence type="ECO:0000313" key="5">
    <source>
        <dbReference type="EMBL" id="AEI07468.1"/>
    </source>
</evidence>
<evidence type="ECO:0000256" key="2">
    <source>
        <dbReference type="ARBA" id="ARBA00022741"/>
    </source>
</evidence>
<evidence type="ECO:0000259" key="4">
    <source>
        <dbReference type="Pfam" id="PF00582"/>
    </source>
</evidence>